<comment type="caution">
    <text evidence="7">The sequence shown here is derived from an EMBL/GenBank/DDBJ whole genome shotgun (WGS) entry which is preliminary data.</text>
</comment>
<keyword evidence="3" id="KW-0597">Phosphoprotein</keyword>
<evidence type="ECO:0000256" key="1">
    <source>
        <dbReference type="ARBA" id="ARBA00000085"/>
    </source>
</evidence>
<dbReference type="STRING" id="391625.PPSIR1_03133"/>
<dbReference type="InterPro" id="IPR027417">
    <property type="entry name" value="P-loop_NTPase"/>
</dbReference>
<evidence type="ECO:0000259" key="6">
    <source>
        <dbReference type="PROSITE" id="PS50109"/>
    </source>
</evidence>
<dbReference type="InterPro" id="IPR003018">
    <property type="entry name" value="GAF"/>
</dbReference>
<dbReference type="PROSITE" id="PS50109">
    <property type="entry name" value="HIS_KIN"/>
    <property type="match status" value="1"/>
</dbReference>
<dbReference type="InterPro" id="IPR013656">
    <property type="entry name" value="PAS_4"/>
</dbReference>
<proteinExistence type="predicted"/>
<dbReference type="Pfam" id="PF00069">
    <property type="entry name" value="Pkinase"/>
    <property type="match status" value="1"/>
</dbReference>
<dbReference type="NCBIfam" id="TIGR00229">
    <property type="entry name" value="sensory_box"/>
    <property type="match status" value="1"/>
</dbReference>
<reference evidence="7 8" key="1">
    <citation type="submission" date="2007-06" db="EMBL/GenBank/DDBJ databases">
        <authorList>
            <person name="Shimkets L."/>
            <person name="Ferriera S."/>
            <person name="Johnson J."/>
            <person name="Kravitz S."/>
            <person name="Beeson K."/>
            <person name="Sutton G."/>
            <person name="Rogers Y.-H."/>
            <person name="Friedman R."/>
            <person name="Frazier M."/>
            <person name="Venter J.C."/>
        </authorList>
    </citation>
    <scope>NUCLEOTIDE SEQUENCE [LARGE SCALE GENOMIC DNA]</scope>
    <source>
        <strain evidence="7 8">SIR-1</strain>
    </source>
</reference>
<dbReference type="Gene3D" id="1.10.287.130">
    <property type="match status" value="1"/>
</dbReference>
<dbReference type="SUPFAM" id="SSF55874">
    <property type="entry name" value="ATPase domain of HSP90 chaperone/DNA topoisomerase II/histidine kinase"/>
    <property type="match status" value="1"/>
</dbReference>
<comment type="catalytic activity">
    <reaction evidence="1">
        <text>ATP + protein L-histidine = ADP + protein N-phospho-L-histidine.</text>
        <dbReference type="EC" id="2.7.13.3"/>
    </reaction>
</comment>
<dbReference type="InterPro" id="IPR004358">
    <property type="entry name" value="Sig_transdc_His_kin-like_C"/>
</dbReference>
<accession>A6GI21</accession>
<dbReference type="eggNOG" id="COG2203">
    <property type="taxonomic scope" value="Bacteria"/>
</dbReference>
<dbReference type="Gene3D" id="3.40.50.300">
    <property type="entry name" value="P-loop containing nucleotide triphosphate hydrolases"/>
    <property type="match status" value="1"/>
</dbReference>
<dbReference type="EC" id="2.7.13.3" evidence="2"/>
<dbReference type="PANTHER" id="PTHR43642:SF1">
    <property type="entry name" value="HYBRID SIGNAL TRANSDUCTION HISTIDINE KINASE G"/>
    <property type="match status" value="1"/>
</dbReference>
<dbReference type="SUPFAM" id="SSF52540">
    <property type="entry name" value="P-loop containing nucleoside triphosphate hydrolases"/>
    <property type="match status" value="1"/>
</dbReference>
<keyword evidence="7" id="KW-0723">Serine/threonine-protein kinase</keyword>
<dbReference type="PROSITE" id="PS50011">
    <property type="entry name" value="PROTEIN_KINASE_DOM"/>
    <property type="match status" value="1"/>
</dbReference>
<dbReference type="Pfam" id="PF01590">
    <property type="entry name" value="GAF"/>
    <property type="match status" value="1"/>
</dbReference>
<evidence type="ECO:0000256" key="3">
    <source>
        <dbReference type="ARBA" id="ARBA00022553"/>
    </source>
</evidence>
<dbReference type="InterPro" id="IPR035965">
    <property type="entry name" value="PAS-like_dom_sf"/>
</dbReference>
<dbReference type="InterPro" id="IPR036097">
    <property type="entry name" value="HisK_dim/P_sf"/>
</dbReference>
<dbReference type="InterPro" id="IPR005467">
    <property type="entry name" value="His_kinase_dom"/>
</dbReference>
<feature type="domain" description="Histidine kinase" evidence="6">
    <location>
        <begin position="1685"/>
        <end position="1906"/>
    </location>
</feature>
<evidence type="ECO:0000313" key="8">
    <source>
        <dbReference type="Proteomes" id="UP000005801"/>
    </source>
</evidence>
<dbReference type="PANTHER" id="PTHR43642">
    <property type="entry name" value="HYBRID SIGNAL TRANSDUCTION HISTIDINE KINASE G"/>
    <property type="match status" value="1"/>
</dbReference>
<dbReference type="InterPro" id="IPR008271">
    <property type="entry name" value="Ser/Thr_kinase_AS"/>
</dbReference>
<sequence>MKLLLDGYRTLRLLRATRHAQVFAAVREADQRTVVAKVYELATDEGIEARVEHEFRLIQGLEVEGVVQALALERAGDRLTLILDWCEGRNLEEHAGGRPLAIAEFLDIALQVTDNLTKVHNHRVIHRDIKPTNLLIDPETKKVWIADFGISVLLESERENLNDPDVVEGTLPYVSPEQTGRTRHEVDFRSDLYSLGVTFYELLTGRRPFRGDSPLEIIHSHLARRAEPPQRIRPEVPKALDEIVMKLLEKAPEHRYQSARGLHRDLMRLAEALTEGRELDEFTLGSEDIPTALQLPAQLYGREAEIELLARELRAATRGRPRAVAFVGPGGIGKSALIETLHEPVMVRRGYLARGKFTRELRDKPYAGFISVFSSLADQLLTESDEALERWRVELRRELGALAGDLTELAPKLKTVLDHETGHMPGPVEAHARLPLACARIIAAFAKPEHPLVLALDDLHWADAASCELLATVLAEPGAALLVVVTLRGDELSPSNPLREIHELLEHERNQLQTVHLQPLGRDHVVRLIADALARPVAEVETLAELVARKTNSNPFFVRQFLAHLVELELLVPGEYGWTWNERAIESAGIPDDLLAMMTDKLGRLAPPLRQLLVHSAVIGSRFDRATLEGLVSQTDDGSAGGSFGGMDGPVDVDAGIIQLVDEGLVATTEDGQYAFTHDRIREVAYHMAGPARRVELHRIIGAQRLERVEIPELSENIFELVDHIDLGYGLIPLVDESPADAAARAEASIAALDDFEREHLAELNSLAGYKALTSSAATVAARYLGAGVQLLADGSPFPAPGAPGHRLRFALELGLCQALALSNEYTRAEASFTSLLDAPLSPDDIGRAVSKHIEMRSLVGEYALAVGTGLDGLARLGLEQLPDFDPQAAGERVGEPRHDAAPEPCPDDDATPDPDADPNVAQLRELLPALAELEVEGLRKRKRIREPQLKAVLDVLTALAPVASNVDRELHLHLACRHLELLLAHGRHPSAPLALVQVASLVSARLGRRGFALELAQVARQLAAREGSSCPRHRVEPSYWQLRTWLQPYAQALTPLRDAVGIALEVGDLEYAGHTTAMHISVGLASGLHLRTLERTAEVAVHRLQQWGTQSFIPTLLAHFRFANALLEGKTSTLDLDDPLGMAEHEGALPHARARYTVRALEATLTYVLGHPERSLAILDHAPACERVLPEPWHLANLALIRGLSAAAVYASSPDAERAPLRAVVEAELQRLRAWAEDGAHNFEHLALLLEAELCALDDPDLAAFARFVAARRAAAQRRDLLVEAIALERLATLARDAGLDELASGPIREARGRYHYWGAFTKTAAIEAEWPELSSERARYEERDLTHTGPATHGYTSNSTSTESLDLSSVHKISQAIAEAIELDQVVERIMAVAIENAGADRGVLLLAQQSGHLSVVLSARADGDAAETQTMLDAPVPIEEAAEELPITLVRWVERTREALTLDDAISDLRFANDAYIQAERVRSVMCVPIVNHGQLMAVLYLENKLSPGSFGIARLRVLHLLMAQAGSALENARLFDALRSSEVRWRSLVEGLPDVVMQLDRRGAIVVTNQLSEFSPRHVAHSSVLEFVSDQHRPGLRRAIAQVIQEARGQELELEAELPGLDPCWYTLRLSPIQVDGRVDSIVCVATDISERREAAAAKAKLEAQLRQQQRLESIDTLASGVAHEINNPVQGIMNYAELIATSADIDELNREFAEEIRHESERVAAIVRNLLAFSRQEGDRGASPATLVDVVEGTLSLVRTVLRKNQIVLRVDIPEDLPKVRCRVQQIQQVIMNLVTNARDALEARYPDFDERKAIELRGSTFTREGAPWVRLSVTDYGGGVPEAVVSSIFDPFFTTKGRDKGTGLGLAVSHGIVAEHRGELRLENQPGESASFHLELPAVTGD</sequence>
<organism evidence="7 8">
    <name type="scientific">Plesiocystis pacifica SIR-1</name>
    <dbReference type="NCBI Taxonomy" id="391625"/>
    <lineage>
        <taxon>Bacteria</taxon>
        <taxon>Pseudomonadati</taxon>
        <taxon>Myxococcota</taxon>
        <taxon>Polyangia</taxon>
        <taxon>Nannocystales</taxon>
        <taxon>Nannocystaceae</taxon>
        <taxon>Plesiocystis</taxon>
    </lineage>
</organism>
<dbReference type="Gene3D" id="3.30.450.40">
    <property type="match status" value="1"/>
</dbReference>
<feature type="compositionally biased region" description="Acidic residues" evidence="4">
    <location>
        <begin position="906"/>
        <end position="917"/>
    </location>
</feature>
<dbReference type="GO" id="GO:0004674">
    <property type="term" value="F:protein serine/threonine kinase activity"/>
    <property type="evidence" value="ECO:0007669"/>
    <property type="project" value="UniProtKB-KW"/>
</dbReference>
<dbReference type="Gene3D" id="1.10.510.10">
    <property type="entry name" value="Transferase(Phosphotransferase) domain 1"/>
    <property type="match status" value="1"/>
</dbReference>
<keyword evidence="8" id="KW-1185">Reference proteome</keyword>
<dbReference type="SUPFAM" id="SSF55781">
    <property type="entry name" value="GAF domain-like"/>
    <property type="match status" value="1"/>
</dbReference>
<feature type="region of interest" description="Disordered" evidence="4">
    <location>
        <begin position="886"/>
        <end position="919"/>
    </location>
</feature>
<dbReference type="InterPro" id="IPR041664">
    <property type="entry name" value="AAA_16"/>
</dbReference>
<feature type="compositionally biased region" description="Basic and acidic residues" evidence="4">
    <location>
        <begin position="893"/>
        <end position="902"/>
    </location>
</feature>
<gene>
    <name evidence="7" type="ORF">PPSIR1_03133</name>
</gene>
<dbReference type="eggNOG" id="COG4191">
    <property type="taxonomic scope" value="Bacteria"/>
</dbReference>
<dbReference type="GO" id="GO:0000155">
    <property type="term" value="F:phosphorelay sensor kinase activity"/>
    <property type="evidence" value="ECO:0007669"/>
    <property type="project" value="InterPro"/>
</dbReference>
<dbReference type="CDD" id="cd00130">
    <property type="entry name" value="PAS"/>
    <property type="match status" value="1"/>
</dbReference>
<evidence type="ECO:0000256" key="2">
    <source>
        <dbReference type="ARBA" id="ARBA00012438"/>
    </source>
</evidence>
<dbReference type="Gene3D" id="3.30.450.20">
    <property type="entry name" value="PAS domain"/>
    <property type="match status" value="1"/>
</dbReference>
<dbReference type="InterPro" id="IPR000014">
    <property type="entry name" value="PAS"/>
</dbReference>
<dbReference type="InterPro" id="IPR003661">
    <property type="entry name" value="HisK_dim/P_dom"/>
</dbReference>
<dbReference type="SMART" id="SM00387">
    <property type="entry name" value="HATPase_c"/>
    <property type="match status" value="1"/>
</dbReference>
<dbReference type="EMBL" id="ABCS01000128">
    <property type="protein sequence ID" value="EDM74484.1"/>
    <property type="molecule type" value="Genomic_DNA"/>
</dbReference>
<keyword evidence="7" id="KW-0808">Transferase</keyword>
<dbReference type="CDD" id="cd00082">
    <property type="entry name" value="HisKA"/>
    <property type="match status" value="1"/>
</dbReference>
<dbReference type="SMART" id="SM00388">
    <property type="entry name" value="HisKA"/>
    <property type="match status" value="1"/>
</dbReference>
<dbReference type="InterPro" id="IPR029016">
    <property type="entry name" value="GAF-like_dom_sf"/>
</dbReference>
<dbReference type="RefSeq" id="WP_006976357.1">
    <property type="nucleotide sequence ID" value="NZ_ABCS01000128.1"/>
</dbReference>
<dbReference type="PROSITE" id="PS00108">
    <property type="entry name" value="PROTEIN_KINASE_ST"/>
    <property type="match status" value="1"/>
</dbReference>
<dbReference type="InterPro" id="IPR011009">
    <property type="entry name" value="Kinase-like_dom_sf"/>
</dbReference>
<dbReference type="InterPro" id="IPR000719">
    <property type="entry name" value="Prot_kinase_dom"/>
</dbReference>
<dbReference type="SMART" id="SM00220">
    <property type="entry name" value="S_TKc"/>
    <property type="match status" value="1"/>
</dbReference>
<dbReference type="Pfam" id="PF13191">
    <property type="entry name" value="AAA_16"/>
    <property type="match status" value="1"/>
</dbReference>
<dbReference type="Pfam" id="PF02518">
    <property type="entry name" value="HATPase_c"/>
    <property type="match status" value="1"/>
</dbReference>
<dbReference type="InterPro" id="IPR036890">
    <property type="entry name" value="HATPase_C_sf"/>
</dbReference>
<evidence type="ECO:0000256" key="4">
    <source>
        <dbReference type="SAM" id="MobiDB-lite"/>
    </source>
</evidence>
<dbReference type="InterPro" id="IPR053159">
    <property type="entry name" value="Hybrid_Histidine_Kinase"/>
</dbReference>
<dbReference type="CDD" id="cd14014">
    <property type="entry name" value="STKc_PknB_like"/>
    <property type="match status" value="1"/>
</dbReference>
<feature type="domain" description="Protein kinase" evidence="5">
    <location>
        <begin position="8"/>
        <end position="267"/>
    </location>
</feature>
<dbReference type="SUPFAM" id="SSF56112">
    <property type="entry name" value="Protein kinase-like (PK-like)"/>
    <property type="match status" value="1"/>
</dbReference>
<dbReference type="GO" id="GO:0005524">
    <property type="term" value="F:ATP binding"/>
    <property type="evidence" value="ECO:0007669"/>
    <property type="project" value="InterPro"/>
</dbReference>
<name>A6GI21_9BACT</name>
<keyword evidence="7" id="KW-0418">Kinase</keyword>
<dbReference type="Pfam" id="PF08448">
    <property type="entry name" value="PAS_4"/>
    <property type="match status" value="1"/>
</dbReference>
<dbReference type="SMART" id="SM00065">
    <property type="entry name" value="GAF"/>
    <property type="match status" value="1"/>
</dbReference>
<dbReference type="eggNOG" id="COG3899">
    <property type="taxonomic scope" value="Bacteria"/>
</dbReference>
<dbReference type="Pfam" id="PF00512">
    <property type="entry name" value="HisKA"/>
    <property type="match status" value="1"/>
</dbReference>
<evidence type="ECO:0000259" key="5">
    <source>
        <dbReference type="PROSITE" id="PS50011"/>
    </source>
</evidence>
<dbReference type="SUPFAM" id="SSF47384">
    <property type="entry name" value="Homodimeric domain of signal transducing histidine kinase"/>
    <property type="match status" value="1"/>
</dbReference>
<protein>
    <recommendedName>
        <fullName evidence="2">histidine kinase</fullName>
        <ecNumber evidence="2">2.7.13.3</ecNumber>
    </recommendedName>
</protein>
<dbReference type="Gene3D" id="3.30.565.10">
    <property type="entry name" value="Histidine kinase-like ATPase, C-terminal domain"/>
    <property type="match status" value="1"/>
</dbReference>
<evidence type="ECO:0000313" key="7">
    <source>
        <dbReference type="EMBL" id="EDM74484.1"/>
    </source>
</evidence>
<dbReference type="PRINTS" id="PR00344">
    <property type="entry name" value="BCTRLSENSOR"/>
</dbReference>
<dbReference type="SUPFAM" id="SSF55785">
    <property type="entry name" value="PYP-like sensor domain (PAS domain)"/>
    <property type="match status" value="1"/>
</dbReference>
<dbReference type="Proteomes" id="UP000005801">
    <property type="component" value="Unassembled WGS sequence"/>
</dbReference>
<dbReference type="InterPro" id="IPR003594">
    <property type="entry name" value="HATPase_dom"/>
</dbReference>